<dbReference type="PANTHER" id="PTHR43393">
    <property type="entry name" value="CYTOKININ RIBOSIDE 5'-MONOPHOSPHATE PHOSPHORIBOHYDROLASE"/>
    <property type="match status" value="1"/>
</dbReference>
<dbReference type="GO" id="GO:0005829">
    <property type="term" value="C:cytosol"/>
    <property type="evidence" value="ECO:0007669"/>
    <property type="project" value="TreeGrafter"/>
</dbReference>
<dbReference type="Gene3D" id="3.40.50.450">
    <property type="match status" value="1"/>
</dbReference>
<dbReference type="AlphaFoldDB" id="A0A9Y1FML7"/>
<proteinExistence type="predicted"/>
<dbReference type="EMBL" id="CP084166">
    <property type="protein sequence ID" value="UJG41743.1"/>
    <property type="molecule type" value="Genomic_DNA"/>
</dbReference>
<protein>
    <submittedName>
        <fullName evidence="1">TIGR00725 family protein</fullName>
    </submittedName>
</protein>
<dbReference type="InterPro" id="IPR041164">
    <property type="entry name" value="LDcluster4"/>
</dbReference>
<evidence type="ECO:0000313" key="1">
    <source>
        <dbReference type="EMBL" id="UJG41743.1"/>
    </source>
</evidence>
<sequence>MNKIKQVAVIGKGGEIKEELKKIAEELGEKLVENNCRIICGGKDGIMKEVCKGAKKAKKYREGMTIGILPTTKKEQANEYVDIIIPTGMSYARNQIIVLSADVVVGIGGGAGTLSEIAMAWQYGKKIILIEKSGGWSEKIAKEEKIDEKEREKIIKVKEVEEAIEIIRKM</sequence>
<dbReference type="PANTHER" id="PTHR43393:SF3">
    <property type="entry name" value="LYSINE DECARBOXYLASE-LIKE PROTEIN"/>
    <property type="match status" value="1"/>
</dbReference>
<dbReference type="Proteomes" id="UP001201020">
    <property type="component" value="Chromosome"/>
</dbReference>
<dbReference type="Pfam" id="PF18306">
    <property type="entry name" value="LDcluster4"/>
    <property type="match status" value="1"/>
</dbReference>
<dbReference type="SUPFAM" id="SSF102405">
    <property type="entry name" value="MCP/YpsA-like"/>
    <property type="match status" value="1"/>
</dbReference>
<organism evidence="1">
    <name type="scientific">Candidatus Heimdallarchaeum aukensis</name>
    <dbReference type="NCBI Taxonomy" id="2876573"/>
    <lineage>
        <taxon>Archaea</taxon>
        <taxon>Promethearchaeati</taxon>
        <taxon>Candidatus Heimdallarchaeota</taxon>
        <taxon>Candidatus Heimdallarchaeia (ex Rinke et al. 2021) (nom. nud.)</taxon>
        <taxon>Candidatus Heimdallarchaeales</taxon>
        <taxon>Candidatus Heimdallarchaeaceae</taxon>
        <taxon>Candidatus Heimdallarchaeum</taxon>
    </lineage>
</organism>
<dbReference type="InterPro" id="IPR052341">
    <property type="entry name" value="LOG_family_nucleotidases"/>
</dbReference>
<reference evidence="1" key="1">
    <citation type="journal article" date="2022" name="Nat. Microbiol.">
        <title>Unique mobile elements and scalable gene flow at the prokaryote-eukaryote boundary revealed by circularized Asgard archaea genomes.</title>
        <authorList>
            <person name="Wu F."/>
            <person name="Speth D.R."/>
            <person name="Philosof A."/>
            <person name="Cremiere A."/>
            <person name="Narayanan A."/>
            <person name="Barco R.A."/>
            <person name="Connon S.A."/>
            <person name="Amend J.P."/>
            <person name="Antoshechkin I.A."/>
            <person name="Orphan V.J."/>
        </authorList>
    </citation>
    <scope>NUCLEOTIDE SEQUENCE</scope>
    <source>
        <strain evidence="1">PM71</strain>
    </source>
</reference>
<name>A0A9Y1FML7_9ARCH</name>
<gene>
    <name evidence="1" type="ORF">K9W45_04580</name>
</gene>
<accession>A0A9Y1FML7</accession>
<dbReference type="NCBIfam" id="TIGR00725">
    <property type="entry name" value="TIGR00725 family protein"/>
    <property type="match status" value="1"/>
</dbReference>
<dbReference type="InterPro" id="IPR005268">
    <property type="entry name" value="CHP00725"/>
</dbReference>